<sequence length="62" mass="7106">MTLLQKAQRITLDLNGSRVIFWIDLYLIMVNQHKGLQNLEGEFIGVADNNLLDKNMDSPLFS</sequence>
<organism evidence="1 2">
    <name type="scientific">Brevibacillus laterosporus</name>
    <name type="common">Bacillus laterosporus</name>
    <dbReference type="NCBI Taxonomy" id="1465"/>
    <lineage>
        <taxon>Bacteria</taxon>
        <taxon>Bacillati</taxon>
        <taxon>Bacillota</taxon>
        <taxon>Bacilli</taxon>
        <taxon>Bacillales</taxon>
        <taxon>Paenibacillaceae</taxon>
        <taxon>Brevibacillus</taxon>
    </lineage>
</organism>
<evidence type="ECO:0000313" key="2">
    <source>
        <dbReference type="Proteomes" id="UP000239759"/>
    </source>
</evidence>
<protein>
    <submittedName>
        <fullName evidence="1">Uncharacterized protein</fullName>
    </submittedName>
</protein>
<gene>
    <name evidence="1" type="ORF">C4A77_06440</name>
</gene>
<comment type="caution">
    <text evidence="1">The sequence shown here is derived from an EMBL/GenBank/DDBJ whole genome shotgun (WGS) entry which is preliminary data.</text>
</comment>
<accession>A0AAP8U6A3</accession>
<dbReference type="EMBL" id="PRKQ01000005">
    <property type="protein sequence ID" value="PPB08919.1"/>
    <property type="molecule type" value="Genomic_DNA"/>
</dbReference>
<dbReference type="AlphaFoldDB" id="A0AAP8U6A3"/>
<reference evidence="1 2" key="1">
    <citation type="submission" date="2018-02" db="EMBL/GenBank/DDBJ databases">
        <title>Comparative analysis of genomes of three Brevibacillus laterosporus strains producers of potent antimicrobials isolated from silage.</title>
        <authorList>
            <person name="Kojic M."/>
            <person name="Miljkovic M."/>
            <person name="Studholme D."/>
            <person name="Filipic B."/>
        </authorList>
    </citation>
    <scope>NUCLEOTIDE SEQUENCE [LARGE SCALE GENOMIC DNA]</scope>
    <source>
        <strain evidence="1 2">BGSP11</strain>
    </source>
</reference>
<proteinExistence type="predicted"/>
<name>A0AAP8U6A3_BRELA</name>
<evidence type="ECO:0000313" key="1">
    <source>
        <dbReference type="EMBL" id="PPB08919.1"/>
    </source>
</evidence>
<dbReference type="Proteomes" id="UP000239759">
    <property type="component" value="Unassembled WGS sequence"/>
</dbReference>